<dbReference type="Proteomes" id="UP000030145">
    <property type="component" value="Unassembled WGS sequence"/>
</dbReference>
<accession>A0A0A2DJR7</accession>
<name>A0A0A2DJR7_9CORY</name>
<organism evidence="1 2">
    <name type="scientific">Corynebacterium auriscanis</name>
    <dbReference type="NCBI Taxonomy" id="99807"/>
    <lineage>
        <taxon>Bacteria</taxon>
        <taxon>Bacillati</taxon>
        <taxon>Actinomycetota</taxon>
        <taxon>Actinomycetes</taxon>
        <taxon>Mycobacteriales</taxon>
        <taxon>Corynebacteriaceae</taxon>
        <taxon>Corynebacterium</taxon>
    </lineage>
</organism>
<proteinExistence type="predicted"/>
<gene>
    <name evidence="1" type="ORF">MA47_09810</name>
</gene>
<dbReference type="EMBL" id="JRVJ01000021">
    <property type="protein sequence ID" value="KGM18164.1"/>
    <property type="molecule type" value="Genomic_DNA"/>
</dbReference>
<sequence length="330" mass="37311">MSAPRELTISTATNRRSTTWTNTHTDTHALINHICNPKTINTTTAKYHQLPKNHKDNLKDVGGFVGGHLKNGRRKKGNVLERSFITLDIDNAPTTLTQHLKKTWPFGWFAATTASHTPQHPRWRIFVWLQRNITPDEYAAISRRIAEDANPGLTWFDPTTFQPERFMYWSAVCTDGEFLTDSSTKPDLDPDTYLARYSQWMDATTWPGTTTETIHRQQQHNGQVQDPREKPGLIGAFCRTYAIPQAIAKFLPDIYTPGTTKNRYTYAHGSSANGLIVYDNGLHAYSQHATDPISGTLVNAFDLVRIHTYGHLDATTPENTPTNRLPPTPR</sequence>
<reference evidence="1 2" key="1">
    <citation type="submission" date="2014-10" db="EMBL/GenBank/DDBJ databases">
        <title>Whole Genome sequence of Corynebacterium auriscanis strain CIP 106629.</title>
        <authorList>
            <person name="Hassan S.S."/>
            <person name="Jamal S.B."/>
            <person name="Tiwari S."/>
            <person name="Oliveira L.D.C."/>
            <person name="Souza F."/>
            <person name="Mariano D.C."/>
            <person name="Almeida S."/>
            <person name="Dorella F."/>
            <person name="Pereira F."/>
            <person name="Carvalho A."/>
            <person name="Leal C.A."/>
            <person name="Soares S.D.C."/>
            <person name="Figueiredo H.C."/>
            <person name="Silva A."/>
            <person name="Azevedo V.A."/>
        </authorList>
    </citation>
    <scope>NUCLEOTIDE SEQUENCE [LARGE SCALE GENOMIC DNA]</scope>
    <source>
        <strain evidence="1 2">CIP 106629</strain>
    </source>
</reference>
<evidence type="ECO:0000313" key="2">
    <source>
        <dbReference type="Proteomes" id="UP000030145"/>
    </source>
</evidence>
<keyword evidence="2" id="KW-1185">Reference proteome</keyword>
<protein>
    <submittedName>
        <fullName evidence="1">Uncharacterized protein</fullName>
    </submittedName>
</protein>
<evidence type="ECO:0000313" key="1">
    <source>
        <dbReference type="EMBL" id="KGM18164.1"/>
    </source>
</evidence>
<comment type="caution">
    <text evidence="1">The sequence shown here is derived from an EMBL/GenBank/DDBJ whole genome shotgun (WGS) entry which is preliminary data.</text>
</comment>
<dbReference type="AlphaFoldDB" id="A0A0A2DJR7"/>